<evidence type="ECO:0000259" key="1">
    <source>
        <dbReference type="Pfam" id="PF01636"/>
    </source>
</evidence>
<gene>
    <name evidence="2" type="ORF">EV421DRAFT_1903608</name>
</gene>
<protein>
    <recommendedName>
        <fullName evidence="1">Aminoglycoside phosphotransferase domain-containing protein</fullName>
    </recommendedName>
</protein>
<feature type="domain" description="Aminoglycoside phosphotransferase" evidence="1">
    <location>
        <begin position="206"/>
        <end position="256"/>
    </location>
</feature>
<comment type="caution">
    <text evidence="2">The sequence shown here is derived from an EMBL/GenBank/DDBJ whole genome shotgun (WGS) entry which is preliminary data.</text>
</comment>
<organism evidence="2 3">
    <name type="scientific">Armillaria borealis</name>
    <dbReference type="NCBI Taxonomy" id="47425"/>
    <lineage>
        <taxon>Eukaryota</taxon>
        <taxon>Fungi</taxon>
        <taxon>Dikarya</taxon>
        <taxon>Basidiomycota</taxon>
        <taxon>Agaricomycotina</taxon>
        <taxon>Agaricomycetes</taxon>
        <taxon>Agaricomycetidae</taxon>
        <taxon>Agaricales</taxon>
        <taxon>Marasmiineae</taxon>
        <taxon>Physalacriaceae</taxon>
        <taxon>Armillaria</taxon>
    </lineage>
</organism>
<sequence length="448" mass="50774">MALRTDAAIVNHGRRWCSIATAETDEGLYLPGTKLQLQFQLQGSKAFEPLAATVVKRFEPITVGTVLLVQRHSDNEKVILKLADRRLGYRSNNKGVDTMPWTSSIDGHLRRAVRDIQTGAIPNWFELINDSDNQPDEELWEDWMFEVGTWLGKMDCYDTELTSIDFCIDCKSTPLHPITDVVEGLALEYIPGVSMENLKPGIDVSEQEAERISSEVLEGLRAIEAENCLLHNDVHTRNVVVPEGNRSAVIIDFGQAIIRTERSDEEWLSVVHGGADTRFMRRNLMDPEYGGWKKTVTPFNMSNWHYKEPLAFNKYVESMPGKGQERKWTSGVSNRGFADPTMTTIKPTDTSACTRNNDGWMWEYRPGFGIRIPVSQTTCVPVALLRIHTTFTGYLQLFIPPISIFPDTRLCVYLISLMHNLVDIALYQPDSPYHTMVDIATRPSYRPS</sequence>
<dbReference type="Gene3D" id="1.10.510.10">
    <property type="entry name" value="Transferase(Phosphotransferase) domain 1"/>
    <property type="match status" value="1"/>
</dbReference>
<dbReference type="Proteomes" id="UP001175226">
    <property type="component" value="Unassembled WGS sequence"/>
</dbReference>
<accession>A0AA39JJZ0</accession>
<reference evidence="2" key="1">
    <citation type="submission" date="2023-06" db="EMBL/GenBank/DDBJ databases">
        <authorList>
            <consortium name="Lawrence Berkeley National Laboratory"/>
            <person name="Ahrendt S."/>
            <person name="Sahu N."/>
            <person name="Indic B."/>
            <person name="Wong-Bajracharya J."/>
            <person name="Merenyi Z."/>
            <person name="Ke H.-M."/>
            <person name="Monk M."/>
            <person name="Kocsube S."/>
            <person name="Drula E."/>
            <person name="Lipzen A."/>
            <person name="Balint B."/>
            <person name="Henrissat B."/>
            <person name="Andreopoulos B."/>
            <person name="Martin F.M."/>
            <person name="Harder C.B."/>
            <person name="Rigling D."/>
            <person name="Ford K.L."/>
            <person name="Foster G.D."/>
            <person name="Pangilinan J."/>
            <person name="Papanicolaou A."/>
            <person name="Barry K."/>
            <person name="LaButti K."/>
            <person name="Viragh M."/>
            <person name="Koriabine M."/>
            <person name="Yan M."/>
            <person name="Riley R."/>
            <person name="Champramary S."/>
            <person name="Plett K.L."/>
            <person name="Tsai I.J."/>
            <person name="Slot J."/>
            <person name="Sipos G."/>
            <person name="Plett J."/>
            <person name="Nagy L.G."/>
            <person name="Grigoriev I.V."/>
        </authorList>
    </citation>
    <scope>NUCLEOTIDE SEQUENCE</scope>
    <source>
        <strain evidence="2">FPL87.14</strain>
    </source>
</reference>
<proteinExistence type="predicted"/>
<dbReference type="AlphaFoldDB" id="A0AA39JJZ0"/>
<dbReference type="SUPFAM" id="SSF56112">
    <property type="entry name" value="Protein kinase-like (PK-like)"/>
    <property type="match status" value="1"/>
</dbReference>
<evidence type="ECO:0000313" key="3">
    <source>
        <dbReference type="Proteomes" id="UP001175226"/>
    </source>
</evidence>
<evidence type="ECO:0000313" key="2">
    <source>
        <dbReference type="EMBL" id="KAK0443592.1"/>
    </source>
</evidence>
<name>A0AA39JJZ0_9AGAR</name>
<dbReference type="Pfam" id="PF01636">
    <property type="entry name" value="APH"/>
    <property type="match status" value="1"/>
</dbReference>
<keyword evidence="3" id="KW-1185">Reference proteome</keyword>
<dbReference type="InterPro" id="IPR002575">
    <property type="entry name" value="Aminoglycoside_PTrfase"/>
</dbReference>
<dbReference type="InterPro" id="IPR011009">
    <property type="entry name" value="Kinase-like_dom_sf"/>
</dbReference>
<dbReference type="EMBL" id="JAUEPT010000022">
    <property type="protein sequence ID" value="KAK0443592.1"/>
    <property type="molecule type" value="Genomic_DNA"/>
</dbReference>